<sequence length="116" mass="12742">MAPSVFRLLDLHQLSHFECCWLARARPGAHLPAVKGSACFISEVGTRERPIHLTSIDYEILALQIHHYLLVLGLMSMLLNTSSISDAQASPSVCPLASEQDILLARPFPFCPISST</sequence>
<reference evidence="1 2" key="1">
    <citation type="submission" date="2024-09" db="EMBL/GenBank/DDBJ databases">
        <title>Rethinking Asexuality: The Enigmatic Case of Functional Sexual Genes in Lepraria (Stereocaulaceae).</title>
        <authorList>
            <person name="Doellman M."/>
            <person name="Sun Y."/>
            <person name="Barcenas-Pena A."/>
            <person name="Lumbsch H.T."/>
            <person name="Grewe F."/>
        </authorList>
    </citation>
    <scope>NUCLEOTIDE SEQUENCE [LARGE SCALE GENOMIC DNA]</scope>
    <source>
        <strain evidence="1 2">Mercado 3170</strain>
    </source>
</reference>
<dbReference type="EMBL" id="JBEFKJ010000003">
    <property type="protein sequence ID" value="KAL2047232.1"/>
    <property type="molecule type" value="Genomic_DNA"/>
</dbReference>
<dbReference type="Proteomes" id="UP001590950">
    <property type="component" value="Unassembled WGS sequence"/>
</dbReference>
<comment type="caution">
    <text evidence="1">The sequence shown here is derived from an EMBL/GenBank/DDBJ whole genome shotgun (WGS) entry which is preliminary data.</text>
</comment>
<protein>
    <submittedName>
        <fullName evidence="1">Uncharacterized protein</fullName>
    </submittedName>
</protein>
<proteinExistence type="predicted"/>
<evidence type="ECO:0000313" key="2">
    <source>
        <dbReference type="Proteomes" id="UP001590950"/>
    </source>
</evidence>
<keyword evidence="2" id="KW-1185">Reference proteome</keyword>
<name>A0ABR4ANB4_9LECA</name>
<organism evidence="1 2">
    <name type="scientific">Stereocaulon virgatum</name>
    <dbReference type="NCBI Taxonomy" id="373712"/>
    <lineage>
        <taxon>Eukaryota</taxon>
        <taxon>Fungi</taxon>
        <taxon>Dikarya</taxon>
        <taxon>Ascomycota</taxon>
        <taxon>Pezizomycotina</taxon>
        <taxon>Lecanoromycetes</taxon>
        <taxon>OSLEUM clade</taxon>
        <taxon>Lecanoromycetidae</taxon>
        <taxon>Lecanorales</taxon>
        <taxon>Lecanorineae</taxon>
        <taxon>Stereocaulaceae</taxon>
        <taxon>Stereocaulon</taxon>
    </lineage>
</organism>
<gene>
    <name evidence="1" type="ORF">N7G274_001251</name>
</gene>
<accession>A0ABR4ANB4</accession>
<evidence type="ECO:0000313" key="1">
    <source>
        <dbReference type="EMBL" id="KAL2047232.1"/>
    </source>
</evidence>